<dbReference type="Proteomes" id="UP001189429">
    <property type="component" value="Unassembled WGS sequence"/>
</dbReference>
<organism evidence="2 3">
    <name type="scientific">Prorocentrum cordatum</name>
    <dbReference type="NCBI Taxonomy" id="2364126"/>
    <lineage>
        <taxon>Eukaryota</taxon>
        <taxon>Sar</taxon>
        <taxon>Alveolata</taxon>
        <taxon>Dinophyceae</taxon>
        <taxon>Prorocentrales</taxon>
        <taxon>Prorocentraceae</taxon>
        <taxon>Prorocentrum</taxon>
    </lineage>
</organism>
<feature type="compositionally biased region" description="Low complexity" evidence="1">
    <location>
        <begin position="86"/>
        <end position="100"/>
    </location>
</feature>
<evidence type="ECO:0000256" key="1">
    <source>
        <dbReference type="SAM" id="MobiDB-lite"/>
    </source>
</evidence>
<evidence type="ECO:0000313" key="3">
    <source>
        <dbReference type="Proteomes" id="UP001189429"/>
    </source>
</evidence>
<sequence>MGLLVAPEARVLRVSLALLAQGAPAACRADDAEACRQRTLEKAVALVRAGSLSKARQSLASRGLAPGTAETLAELRDPARRPPLPTAALPPAARAISPARSVEQDRRVWTECVRSAPTGPSSSLSGASSELLKLALDEDDALELQAAVAEVHARAEIPVSVARAPGTGRLAAFQRAACARLPALGVSYAVLVPEPHKLPVGMLGLDFGPHMWREFRLWAVARMSGAWLLPVLGVPCLPVAWARCAACSALHVDIAHALCGCPEQTARRAELETRALLPPLSQAGVHLYQLFRDGPPPEQRWHHVLLVARALHDSIGPGGFCHREAA</sequence>
<gene>
    <name evidence="2" type="ORF">PCOR1329_LOCUS7225</name>
</gene>
<dbReference type="EMBL" id="CAUYUJ010001958">
    <property type="protein sequence ID" value="CAK0798494.1"/>
    <property type="molecule type" value="Genomic_DNA"/>
</dbReference>
<feature type="region of interest" description="Disordered" evidence="1">
    <location>
        <begin position="73"/>
        <end position="100"/>
    </location>
</feature>
<protein>
    <submittedName>
        <fullName evidence="2">Uncharacterized protein</fullName>
    </submittedName>
</protein>
<accession>A0ABN9PZG4</accession>
<evidence type="ECO:0000313" key="2">
    <source>
        <dbReference type="EMBL" id="CAK0798494.1"/>
    </source>
</evidence>
<comment type="caution">
    <text evidence="2">The sequence shown here is derived from an EMBL/GenBank/DDBJ whole genome shotgun (WGS) entry which is preliminary data.</text>
</comment>
<name>A0ABN9PZG4_9DINO</name>
<proteinExistence type="predicted"/>
<keyword evidence="3" id="KW-1185">Reference proteome</keyword>
<reference evidence="2" key="1">
    <citation type="submission" date="2023-10" db="EMBL/GenBank/DDBJ databases">
        <authorList>
            <person name="Chen Y."/>
            <person name="Shah S."/>
            <person name="Dougan E. K."/>
            <person name="Thang M."/>
            <person name="Chan C."/>
        </authorList>
    </citation>
    <scope>NUCLEOTIDE SEQUENCE [LARGE SCALE GENOMIC DNA]</scope>
</reference>